<sequence>MANETIESDNKYAKKYMQQFHNGMTIDEVRCILLKVKKQVVFYNNCIKDFQYPMTPCADGYNLIITIKLPGFDQSLGKGDLQMYFYFDSNQLLLENLHELYYPAQH</sequence>
<dbReference type="Proteomes" id="UP000641152">
    <property type="component" value="Unassembled WGS sequence"/>
</dbReference>
<proteinExistence type="predicted"/>
<dbReference type="EMBL" id="JACXST010000002">
    <property type="protein sequence ID" value="MBD9360847.1"/>
    <property type="molecule type" value="Genomic_DNA"/>
</dbReference>
<name>A0ABR9DG21_9GAMM</name>
<evidence type="ECO:0000313" key="2">
    <source>
        <dbReference type="Proteomes" id="UP000641152"/>
    </source>
</evidence>
<evidence type="ECO:0000313" key="1">
    <source>
        <dbReference type="EMBL" id="MBD9360847.1"/>
    </source>
</evidence>
<organism evidence="1 2">
    <name type="scientific">Methylomonas fluvii</name>
    <dbReference type="NCBI Taxonomy" id="1854564"/>
    <lineage>
        <taxon>Bacteria</taxon>
        <taxon>Pseudomonadati</taxon>
        <taxon>Pseudomonadota</taxon>
        <taxon>Gammaproteobacteria</taxon>
        <taxon>Methylococcales</taxon>
        <taxon>Methylococcaceae</taxon>
        <taxon>Methylomonas</taxon>
    </lineage>
</organism>
<accession>A0ABR9DG21</accession>
<gene>
    <name evidence="1" type="ORF">EBB_09945</name>
</gene>
<keyword evidence="2" id="KW-1185">Reference proteome</keyword>
<protein>
    <submittedName>
        <fullName evidence="1">Uncharacterized protein</fullName>
    </submittedName>
</protein>
<reference evidence="1 2" key="1">
    <citation type="submission" date="2020-09" db="EMBL/GenBank/DDBJ databases">
        <title>Methylomonas albis sp. nov. and Methylomonas fluvii sp. nov.: Two cold-adapted methanotrophs from the River Elbe and an amended description of Methylovulum psychrotolerans strain Eb1.</title>
        <authorList>
            <person name="Bussmann I.K."/>
            <person name="Klings K.-W."/>
            <person name="Warnstedt J."/>
            <person name="Hoppert M."/>
            <person name="Saborowski A."/>
            <person name="Horn F."/>
            <person name="Liebner S."/>
        </authorList>
    </citation>
    <scope>NUCLEOTIDE SEQUENCE [LARGE SCALE GENOMIC DNA]</scope>
    <source>
        <strain evidence="1 2">EbB</strain>
    </source>
</reference>
<comment type="caution">
    <text evidence="1">The sequence shown here is derived from an EMBL/GenBank/DDBJ whole genome shotgun (WGS) entry which is preliminary data.</text>
</comment>